<organism evidence="2 3">
    <name type="scientific">Macrosiphum euphorbiae</name>
    <name type="common">potato aphid</name>
    <dbReference type="NCBI Taxonomy" id="13131"/>
    <lineage>
        <taxon>Eukaryota</taxon>
        <taxon>Metazoa</taxon>
        <taxon>Ecdysozoa</taxon>
        <taxon>Arthropoda</taxon>
        <taxon>Hexapoda</taxon>
        <taxon>Insecta</taxon>
        <taxon>Pterygota</taxon>
        <taxon>Neoptera</taxon>
        <taxon>Paraneoptera</taxon>
        <taxon>Hemiptera</taxon>
        <taxon>Sternorrhyncha</taxon>
        <taxon>Aphidomorpha</taxon>
        <taxon>Aphidoidea</taxon>
        <taxon>Aphididae</taxon>
        <taxon>Macrosiphini</taxon>
        <taxon>Macrosiphum</taxon>
    </lineage>
</organism>
<dbReference type="AlphaFoldDB" id="A0AAV0WSJ9"/>
<comment type="caution">
    <text evidence="2">The sequence shown here is derived from an EMBL/GenBank/DDBJ whole genome shotgun (WGS) entry which is preliminary data.</text>
</comment>
<dbReference type="InterPro" id="IPR055469">
    <property type="entry name" value="DUF7041"/>
</dbReference>
<evidence type="ECO:0000313" key="2">
    <source>
        <dbReference type="EMBL" id="CAI6358557.1"/>
    </source>
</evidence>
<dbReference type="Proteomes" id="UP001160148">
    <property type="component" value="Unassembled WGS sequence"/>
</dbReference>
<reference evidence="2 3" key="1">
    <citation type="submission" date="2023-01" db="EMBL/GenBank/DDBJ databases">
        <authorList>
            <person name="Whitehead M."/>
        </authorList>
    </citation>
    <scope>NUCLEOTIDE SEQUENCE [LARGE SCALE GENOMIC DNA]</scope>
</reference>
<dbReference type="PANTHER" id="PTHR33327">
    <property type="entry name" value="ENDONUCLEASE"/>
    <property type="match status" value="1"/>
</dbReference>
<evidence type="ECO:0000259" key="1">
    <source>
        <dbReference type="Pfam" id="PF23055"/>
    </source>
</evidence>
<gene>
    <name evidence="2" type="ORF">MEUPH1_LOCUS14062</name>
</gene>
<sequence>MNENENNSGAGNQIIQTPDTTMVNRFALSGITHDTTKYFHVISAVDTGILSQVADIIQVPPAMEKYVTLKSRLIDIYTDSKEKKLRKLFSDVELGDRKPSVLLNEMQRLRGSALSADLLKSLWLQYLPITTQSCLAVTKGSFNISL</sequence>
<protein>
    <recommendedName>
        <fullName evidence="1">DUF7041 domain-containing protein</fullName>
    </recommendedName>
</protein>
<name>A0AAV0WSJ9_9HEMI</name>
<evidence type="ECO:0000313" key="3">
    <source>
        <dbReference type="Proteomes" id="UP001160148"/>
    </source>
</evidence>
<proteinExistence type="predicted"/>
<dbReference type="Pfam" id="PF23055">
    <property type="entry name" value="DUF7041"/>
    <property type="match status" value="1"/>
</dbReference>
<accession>A0AAV0WSJ9</accession>
<feature type="domain" description="DUF7041" evidence="1">
    <location>
        <begin position="25"/>
        <end position="89"/>
    </location>
</feature>
<keyword evidence="3" id="KW-1185">Reference proteome</keyword>
<dbReference type="EMBL" id="CARXXK010000002">
    <property type="protein sequence ID" value="CAI6358557.1"/>
    <property type="molecule type" value="Genomic_DNA"/>
</dbReference>
<dbReference type="PANTHER" id="PTHR33327:SF3">
    <property type="entry name" value="RNA-DIRECTED DNA POLYMERASE"/>
    <property type="match status" value="1"/>
</dbReference>